<dbReference type="RefSeq" id="WP_202688557.1">
    <property type="nucleotide sequence ID" value="NZ_JAESVN010000004.1"/>
</dbReference>
<evidence type="ECO:0000256" key="1">
    <source>
        <dbReference type="SAM" id="MobiDB-lite"/>
    </source>
</evidence>
<dbReference type="GO" id="GO:0009360">
    <property type="term" value="C:DNA polymerase III complex"/>
    <property type="evidence" value="ECO:0007669"/>
    <property type="project" value="TreeGrafter"/>
</dbReference>
<keyword evidence="2" id="KW-0548">Nucleotidyltransferase</keyword>
<dbReference type="PANTHER" id="PTHR11669:SF8">
    <property type="entry name" value="DNA POLYMERASE III SUBUNIT DELTA"/>
    <property type="match status" value="1"/>
</dbReference>
<reference evidence="2" key="1">
    <citation type="submission" date="2021-01" db="EMBL/GenBank/DDBJ databases">
        <title>Tabrizicola alba sp. nov. a motile alkaliphilic bacterium isolated from a soda lake.</title>
        <authorList>
            <person name="Szuroczki S."/>
            <person name="Abbaszade G."/>
            <person name="Schumann P."/>
            <person name="Toth E."/>
        </authorList>
    </citation>
    <scope>NUCLEOTIDE SEQUENCE</scope>
    <source>
        <strain evidence="2">DMG-N-6</strain>
    </source>
</reference>
<dbReference type="Proteomes" id="UP000648908">
    <property type="component" value="Unassembled WGS sequence"/>
</dbReference>
<evidence type="ECO:0000313" key="2">
    <source>
        <dbReference type="EMBL" id="MBL4917614.1"/>
    </source>
</evidence>
<dbReference type="AlphaFoldDB" id="A0A8K0Y2H7"/>
<dbReference type="EC" id="2.7.7.7" evidence="2"/>
<sequence length="380" mass="40654">MSRAPKAAPPEDLPEPDRVTGAPHPRETLRLYGQEAAEAGFLSSFNSGRLHHGWLITGPRGFGKATLAWRIARFLLATPDDDGGMFAPPPPDRLDIPPDHPVMRRSMAGAEPRLFHLRRAWDDEKKKLKTVITVDEVRKMKGFFTLSASDGGRRAAIIDSVDEMNPQAANALLKLLEEPPEGATLLLVCHQPARILPTIRSRCRELRLAPLSPGAMADALADAGTPPEDPAALAQLSGGSVGEAIRILNLDGLNLYRGLVQLFATLPRLDRMRAAALADLGAGRGAEESFDLILTLIDLFLARLARAGTLGQTAPEAAPGEAALLARLAPDPRAARGWADLAQGLAARARRGRAVNLDPAALLMDMVLSIDETAGQLARG</sequence>
<dbReference type="InterPro" id="IPR050238">
    <property type="entry name" value="DNA_Rep/Repair_Clamp_Loader"/>
</dbReference>
<name>A0A8K0Y2H7_9RHOB</name>
<dbReference type="Gene3D" id="3.40.50.300">
    <property type="entry name" value="P-loop containing nucleotide triphosphate hydrolases"/>
    <property type="match status" value="1"/>
</dbReference>
<dbReference type="GO" id="GO:0003887">
    <property type="term" value="F:DNA-directed DNA polymerase activity"/>
    <property type="evidence" value="ECO:0007669"/>
    <property type="project" value="UniProtKB-EC"/>
</dbReference>
<dbReference type="EMBL" id="JAESVN010000004">
    <property type="protein sequence ID" value="MBL4917614.1"/>
    <property type="molecule type" value="Genomic_DNA"/>
</dbReference>
<dbReference type="GO" id="GO:0006261">
    <property type="term" value="P:DNA-templated DNA replication"/>
    <property type="evidence" value="ECO:0007669"/>
    <property type="project" value="TreeGrafter"/>
</dbReference>
<dbReference type="InterPro" id="IPR027417">
    <property type="entry name" value="P-loop_NTPase"/>
</dbReference>
<proteinExistence type="predicted"/>
<accession>A0A8K0Y2H7</accession>
<dbReference type="NCBIfam" id="NF005677">
    <property type="entry name" value="PRK07471.1"/>
    <property type="match status" value="1"/>
</dbReference>
<organism evidence="2 3">
    <name type="scientific">Szabonella alba</name>
    <dbReference type="NCBI Taxonomy" id="2804194"/>
    <lineage>
        <taxon>Bacteria</taxon>
        <taxon>Pseudomonadati</taxon>
        <taxon>Pseudomonadota</taxon>
        <taxon>Alphaproteobacteria</taxon>
        <taxon>Rhodobacterales</taxon>
        <taxon>Paracoccaceae</taxon>
        <taxon>Szabonella</taxon>
    </lineage>
</organism>
<dbReference type="PANTHER" id="PTHR11669">
    <property type="entry name" value="REPLICATION FACTOR C / DNA POLYMERASE III GAMMA-TAU SUBUNIT"/>
    <property type="match status" value="1"/>
</dbReference>
<dbReference type="Pfam" id="PF13177">
    <property type="entry name" value="DNA_pol3_delta2"/>
    <property type="match status" value="1"/>
</dbReference>
<dbReference type="SUPFAM" id="SSF52540">
    <property type="entry name" value="P-loop containing nucleoside triphosphate hydrolases"/>
    <property type="match status" value="1"/>
</dbReference>
<gene>
    <name evidence="2" type="ORF">JL811_10310</name>
</gene>
<feature type="region of interest" description="Disordered" evidence="1">
    <location>
        <begin position="1"/>
        <end position="24"/>
    </location>
</feature>
<evidence type="ECO:0000313" key="3">
    <source>
        <dbReference type="Proteomes" id="UP000648908"/>
    </source>
</evidence>
<keyword evidence="3" id="KW-1185">Reference proteome</keyword>
<comment type="caution">
    <text evidence="2">The sequence shown here is derived from an EMBL/GenBank/DDBJ whole genome shotgun (WGS) entry which is preliminary data.</text>
</comment>
<protein>
    <submittedName>
        <fullName evidence="2">DNA polymerase III subunit delta</fullName>
        <ecNumber evidence="2">2.7.7.7</ecNumber>
    </submittedName>
</protein>
<keyword evidence="2" id="KW-0808">Transferase</keyword>